<keyword evidence="9 12" id="KW-0694">RNA-binding</keyword>
<accession>A0A366FGR9</accession>
<keyword evidence="5 12" id="KW-0479">Metal-binding</keyword>
<evidence type="ECO:0000259" key="15">
    <source>
        <dbReference type="PROSITE" id="PS50860"/>
    </source>
</evidence>
<dbReference type="Pfam" id="PF02272">
    <property type="entry name" value="DHHA1"/>
    <property type="match status" value="1"/>
</dbReference>
<comment type="similarity">
    <text evidence="2 12">Belongs to the class-II aminoacyl-tRNA synthetase family.</text>
</comment>
<dbReference type="FunFam" id="3.30.930.10:FF:000004">
    <property type="entry name" value="Alanine--tRNA ligase"/>
    <property type="match status" value="1"/>
</dbReference>
<comment type="catalytic activity">
    <reaction evidence="12">
        <text>tRNA(Ala) + L-alanine + ATP = L-alanyl-tRNA(Ala) + AMP + diphosphate</text>
        <dbReference type="Rhea" id="RHEA:12540"/>
        <dbReference type="Rhea" id="RHEA-COMP:9657"/>
        <dbReference type="Rhea" id="RHEA-COMP:9923"/>
        <dbReference type="ChEBI" id="CHEBI:30616"/>
        <dbReference type="ChEBI" id="CHEBI:33019"/>
        <dbReference type="ChEBI" id="CHEBI:57972"/>
        <dbReference type="ChEBI" id="CHEBI:78442"/>
        <dbReference type="ChEBI" id="CHEBI:78497"/>
        <dbReference type="ChEBI" id="CHEBI:456215"/>
        <dbReference type="EC" id="6.1.1.7"/>
    </reaction>
</comment>
<dbReference type="InterPro" id="IPR002318">
    <property type="entry name" value="Ala-tRNA-lgiase_IIc"/>
</dbReference>
<dbReference type="AlphaFoldDB" id="A0A366FGR9"/>
<evidence type="ECO:0000256" key="9">
    <source>
        <dbReference type="ARBA" id="ARBA00022884"/>
    </source>
</evidence>
<dbReference type="GO" id="GO:0006419">
    <property type="term" value="P:alanyl-tRNA aminoacylation"/>
    <property type="evidence" value="ECO:0007669"/>
    <property type="project" value="UniProtKB-UniRule"/>
</dbReference>
<dbReference type="Gene3D" id="2.40.30.130">
    <property type="match status" value="1"/>
</dbReference>
<evidence type="ECO:0000256" key="8">
    <source>
        <dbReference type="ARBA" id="ARBA00022840"/>
    </source>
</evidence>
<evidence type="ECO:0000256" key="4">
    <source>
        <dbReference type="ARBA" id="ARBA00022598"/>
    </source>
</evidence>
<dbReference type="PANTHER" id="PTHR11777">
    <property type="entry name" value="ALANYL-TRNA SYNTHETASE"/>
    <property type="match status" value="1"/>
</dbReference>
<dbReference type="InterPro" id="IPR018164">
    <property type="entry name" value="Ala-tRNA-synth_IIc_N"/>
</dbReference>
<evidence type="ECO:0000256" key="11">
    <source>
        <dbReference type="ARBA" id="ARBA00023146"/>
    </source>
</evidence>
<dbReference type="PRINTS" id="PR00980">
    <property type="entry name" value="TRNASYNTHALA"/>
</dbReference>
<evidence type="ECO:0000256" key="14">
    <source>
        <dbReference type="SAM" id="MobiDB-lite"/>
    </source>
</evidence>
<evidence type="ECO:0000256" key="13">
    <source>
        <dbReference type="SAM" id="Coils"/>
    </source>
</evidence>
<feature type="domain" description="Alanyl-transfer RNA synthetases family profile" evidence="15">
    <location>
        <begin position="2"/>
        <end position="719"/>
    </location>
</feature>
<dbReference type="Gene3D" id="3.30.54.20">
    <property type="match status" value="1"/>
</dbReference>
<feature type="binding site" evidence="12">
    <location>
        <position position="676"/>
    </location>
    <ligand>
        <name>Zn(2+)</name>
        <dbReference type="ChEBI" id="CHEBI:29105"/>
    </ligand>
</feature>
<dbReference type="SUPFAM" id="SSF55681">
    <property type="entry name" value="Class II aaRS and biotin synthetases"/>
    <property type="match status" value="1"/>
</dbReference>
<dbReference type="EMBL" id="QNRK01000011">
    <property type="protein sequence ID" value="RBP13864.1"/>
    <property type="molecule type" value="Genomic_DNA"/>
</dbReference>
<keyword evidence="10 12" id="KW-0648">Protein biosynthesis</keyword>
<comment type="domain">
    <text evidence="12">Consists of three domains; the N-terminal catalytic domain, the editing domain and the C-terminal C-Ala domain. The editing domain removes incorrectly charged amino acids, while the C-Ala domain, along with tRNA(Ala), serves as a bridge to cooperatively bring together the editing and aminoacylation centers thus stimulating deacylation of misacylated tRNAs.</text>
</comment>
<dbReference type="GO" id="GO:0000049">
    <property type="term" value="F:tRNA binding"/>
    <property type="evidence" value="ECO:0007669"/>
    <property type="project" value="UniProtKB-KW"/>
</dbReference>
<dbReference type="InterPro" id="IPR003156">
    <property type="entry name" value="DHHA1_dom"/>
</dbReference>
<keyword evidence="11 12" id="KW-0030">Aminoacyl-tRNA synthetase</keyword>
<evidence type="ECO:0000256" key="1">
    <source>
        <dbReference type="ARBA" id="ARBA00004496"/>
    </source>
</evidence>
<proteinExistence type="inferred from homology"/>
<dbReference type="InterPro" id="IPR018162">
    <property type="entry name" value="Ala-tRNA-ligase_IIc_anticod-bd"/>
</dbReference>
<dbReference type="EC" id="6.1.1.7" evidence="12"/>
<gene>
    <name evidence="12" type="primary">alaS</name>
    <name evidence="16" type="ORF">DFR50_111126</name>
</gene>
<dbReference type="PANTHER" id="PTHR11777:SF9">
    <property type="entry name" value="ALANINE--TRNA LIGASE, CYTOPLASMIC"/>
    <property type="match status" value="1"/>
</dbReference>
<keyword evidence="12" id="KW-0963">Cytoplasm</keyword>
<evidence type="ECO:0000256" key="6">
    <source>
        <dbReference type="ARBA" id="ARBA00022741"/>
    </source>
</evidence>
<dbReference type="Pfam" id="PF01411">
    <property type="entry name" value="tRNA-synt_2c"/>
    <property type="match status" value="1"/>
</dbReference>
<dbReference type="InterPro" id="IPR018165">
    <property type="entry name" value="Ala-tRNA-synth_IIc_core"/>
</dbReference>
<dbReference type="CDD" id="cd00673">
    <property type="entry name" value="AlaRS_core"/>
    <property type="match status" value="1"/>
</dbReference>
<keyword evidence="17" id="KW-1185">Reference proteome</keyword>
<dbReference type="PROSITE" id="PS50860">
    <property type="entry name" value="AA_TRNA_LIGASE_II_ALA"/>
    <property type="match status" value="1"/>
</dbReference>
<feature type="binding site" evidence="12">
    <location>
        <position position="564"/>
    </location>
    <ligand>
        <name>Zn(2+)</name>
        <dbReference type="ChEBI" id="CHEBI:29105"/>
    </ligand>
</feature>
<dbReference type="InterPro" id="IPR045864">
    <property type="entry name" value="aa-tRNA-synth_II/BPL/LPL"/>
</dbReference>
<dbReference type="GO" id="GO:0008270">
    <property type="term" value="F:zinc ion binding"/>
    <property type="evidence" value="ECO:0007669"/>
    <property type="project" value="UniProtKB-UniRule"/>
</dbReference>
<dbReference type="InterPro" id="IPR009000">
    <property type="entry name" value="Transl_B-barrel_sf"/>
</dbReference>
<dbReference type="Gene3D" id="3.30.980.10">
    <property type="entry name" value="Threonyl-trna Synthetase, Chain A, domain 2"/>
    <property type="match status" value="1"/>
</dbReference>
<evidence type="ECO:0000313" key="17">
    <source>
        <dbReference type="Proteomes" id="UP000253529"/>
    </source>
</evidence>
<dbReference type="Proteomes" id="UP000253529">
    <property type="component" value="Unassembled WGS sequence"/>
</dbReference>
<feature type="binding site" evidence="12">
    <location>
        <position position="568"/>
    </location>
    <ligand>
        <name>Zn(2+)</name>
        <dbReference type="ChEBI" id="CHEBI:29105"/>
    </ligand>
</feature>
<keyword evidence="4 12" id="KW-0436">Ligase</keyword>
<evidence type="ECO:0000256" key="7">
    <source>
        <dbReference type="ARBA" id="ARBA00022833"/>
    </source>
</evidence>
<dbReference type="FunFam" id="3.30.980.10:FF:000004">
    <property type="entry name" value="Alanine--tRNA ligase, cytoplasmic"/>
    <property type="match status" value="1"/>
</dbReference>
<dbReference type="GO" id="GO:0005524">
    <property type="term" value="F:ATP binding"/>
    <property type="evidence" value="ECO:0007669"/>
    <property type="project" value="UniProtKB-UniRule"/>
</dbReference>
<organism evidence="16 17">
    <name type="scientific">Roseiarcus fermentans</name>
    <dbReference type="NCBI Taxonomy" id="1473586"/>
    <lineage>
        <taxon>Bacteria</taxon>
        <taxon>Pseudomonadati</taxon>
        <taxon>Pseudomonadota</taxon>
        <taxon>Alphaproteobacteria</taxon>
        <taxon>Hyphomicrobiales</taxon>
        <taxon>Roseiarcaceae</taxon>
        <taxon>Roseiarcus</taxon>
    </lineage>
</organism>
<dbReference type="Gene3D" id="3.10.310.40">
    <property type="match status" value="1"/>
</dbReference>
<dbReference type="InterPro" id="IPR012947">
    <property type="entry name" value="tRNA_SAD"/>
</dbReference>
<comment type="cofactor">
    <cofactor evidence="12">
        <name>Zn(2+)</name>
        <dbReference type="ChEBI" id="CHEBI:29105"/>
    </cofactor>
    <text evidence="12">Binds 1 zinc ion per subunit.</text>
</comment>
<dbReference type="SUPFAM" id="SSF55186">
    <property type="entry name" value="ThrRS/AlaRS common domain"/>
    <property type="match status" value="1"/>
</dbReference>
<dbReference type="InterPro" id="IPR018163">
    <property type="entry name" value="Thr/Ala-tRNA-synth_IIc_edit"/>
</dbReference>
<comment type="function">
    <text evidence="12">Catalyzes the attachment of alanine to tRNA(Ala) in a two-step reaction: alanine is first activated by ATP to form Ala-AMP and then transferred to the acceptor end of tRNA(Ala). Also edits incorrectly charged Ser-tRNA(Ala) and Gly-tRNA(Ala) via its editing domain.</text>
</comment>
<dbReference type="RefSeq" id="WP_113889409.1">
    <property type="nucleotide sequence ID" value="NZ_QNRK01000011.1"/>
</dbReference>
<name>A0A366FGR9_9HYPH</name>
<dbReference type="FunFam" id="3.10.310.40:FF:000001">
    <property type="entry name" value="Alanine--tRNA ligase"/>
    <property type="match status" value="1"/>
</dbReference>
<dbReference type="Gene3D" id="3.30.930.10">
    <property type="entry name" value="Bira Bifunctional Protein, Domain 2"/>
    <property type="match status" value="1"/>
</dbReference>
<dbReference type="GO" id="GO:0005829">
    <property type="term" value="C:cytosol"/>
    <property type="evidence" value="ECO:0007669"/>
    <property type="project" value="TreeGrafter"/>
</dbReference>
<dbReference type="InterPro" id="IPR023033">
    <property type="entry name" value="Ala_tRNA_ligase_euk/bac"/>
</dbReference>
<evidence type="ECO:0000256" key="2">
    <source>
        <dbReference type="ARBA" id="ARBA00008226"/>
    </source>
</evidence>
<dbReference type="Pfam" id="PF07973">
    <property type="entry name" value="tRNA_SAD"/>
    <property type="match status" value="1"/>
</dbReference>
<dbReference type="GO" id="GO:0045892">
    <property type="term" value="P:negative regulation of DNA-templated transcription"/>
    <property type="evidence" value="ECO:0007669"/>
    <property type="project" value="TreeGrafter"/>
</dbReference>
<feature type="coiled-coil region" evidence="13">
    <location>
        <begin position="735"/>
        <end position="762"/>
    </location>
</feature>
<keyword evidence="13" id="KW-0175">Coiled coil</keyword>
<protein>
    <recommendedName>
        <fullName evidence="12">Alanine--tRNA ligase</fullName>
        <ecNumber evidence="12">6.1.1.7</ecNumber>
    </recommendedName>
    <alternativeName>
        <fullName evidence="12">Alanyl-tRNA synthetase</fullName>
        <shortName evidence="12">AlaRS</shortName>
    </alternativeName>
</protein>
<dbReference type="OrthoDB" id="9803884at2"/>
<dbReference type="GO" id="GO:0002161">
    <property type="term" value="F:aminoacyl-tRNA deacylase activity"/>
    <property type="evidence" value="ECO:0007669"/>
    <property type="project" value="TreeGrafter"/>
</dbReference>
<dbReference type="SUPFAM" id="SSF101353">
    <property type="entry name" value="Putative anticodon-binding domain of alanyl-tRNA synthetase (AlaRS)"/>
    <property type="match status" value="1"/>
</dbReference>
<keyword evidence="7 12" id="KW-0862">Zinc</keyword>
<sequence>MSGVNEIRSSFLHYFAGRGHEVVPSSSLVPRNDPTLMFTNAGMVQFKNVFTGIEKRAYVRAATAQKCVRAGGKHNDLDNVGYTARHHTFFEMLGNFSFGDYFKENAIEFAWTLLTRDFGLNKQRLTVTVYHDDDEAFDLWKRIAGLPDERIIRIATSDNFWAMGETGPCGPCSEIFYDHGDHIPGGPPGSPDQDGDRFVEIWNLVFMQYEALPGGERVALPRPSIDTGMGLERIAAVLQGVNDNYDIDLFRALIRASADLTGVDPDGAHRASHRVIADHLRASAFLVADGVLPSNEGRGYVLRRIMRRAMRHAQILGARDPLMWRLVPALTREMGLAYPELTRAEALITETLRLEETRFRTTLARGLAILEEETRPLAAGGVLNGETAFKLYDTFGFPLDLTQDALRARGLAVDVQGFNAAMERQRAEARRAWAGSGEAATETVWYGLRERVGATDFLGYETETAEGVVAAIVKDGVEVERIEAGDKGSLILNQTPFYGESGGQVGDVGEITGPGFRAVVSDTRKKLGDLIVHDVAVIEGSARAGQAVELAVDHAARAATRANHSATHILHEALRLVLGDHVAQKGSLVSPERLRFDFAHPKPITPEELAAVEDIANRVVLENAEVTTRLMSIDDARQSGARALFGEKYGDEVRVVSMGAIEDDAAHERPYSVELCGGTHVGRTGDIGLITVVGESAVAAGVRRLEAKTRDEARKKLAADSNAFAALAALLRAPADEAPKRLESLIDDKRKLERELADARRKLAMGGGGAGAVDAVRDVAGVKFYARAVTGVEMKDLKSLADEAKQTIGSGVVAIAAASEDGKASLVVAVTADQTARFNAVDLVRLGSAALGGKGGGGRPDMAQAGGPEGENAGKALEAVEEGIRARA</sequence>
<reference evidence="16 17" key="1">
    <citation type="submission" date="2018-06" db="EMBL/GenBank/DDBJ databases">
        <title>Genomic Encyclopedia of Type Strains, Phase IV (KMG-IV): sequencing the most valuable type-strain genomes for metagenomic binning, comparative biology and taxonomic classification.</title>
        <authorList>
            <person name="Goeker M."/>
        </authorList>
    </citation>
    <scope>NUCLEOTIDE SEQUENCE [LARGE SCALE GENOMIC DNA]</scope>
    <source>
        <strain evidence="16 17">DSM 24875</strain>
    </source>
</reference>
<dbReference type="FunFam" id="2.40.30.130:FF:000001">
    <property type="entry name" value="Alanine--tRNA ligase"/>
    <property type="match status" value="1"/>
</dbReference>
<feature type="region of interest" description="Disordered" evidence="14">
    <location>
        <begin position="852"/>
        <end position="875"/>
    </location>
</feature>
<dbReference type="FunFam" id="3.30.54.20:FF:000001">
    <property type="entry name" value="Alanine--tRNA ligase"/>
    <property type="match status" value="1"/>
</dbReference>
<dbReference type="SUPFAM" id="SSF50447">
    <property type="entry name" value="Translation proteins"/>
    <property type="match status" value="1"/>
</dbReference>
<comment type="caution">
    <text evidence="16">The sequence shown here is derived from an EMBL/GenBank/DDBJ whole genome shotgun (WGS) entry which is preliminary data.</text>
</comment>
<evidence type="ECO:0000256" key="3">
    <source>
        <dbReference type="ARBA" id="ARBA00022555"/>
    </source>
</evidence>
<keyword evidence="6 12" id="KW-0547">Nucleotide-binding</keyword>
<keyword evidence="8 12" id="KW-0067">ATP-binding</keyword>
<keyword evidence="3 12" id="KW-0820">tRNA-binding</keyword>
<dbReference type="HAMAP" id="MF_00036_B">
    <property type="entry name" value="Ala_tRNA_synth_B"/>
    <property type="match status" value="1"/>
</dbReference>
<comment type="subcellular location">
    <subcellularLocation>
        <location evidence="1 12">Cytoplasm</location>
    </subcellularLocation>
</comment>
<dbReference type="SMART" id="SM00863">
    <property type="entry name" value="tRNA_SAD"/>
    <property type="match status" value="1"/>
</dbReference>
<evidence type="ECO:0000256" key="5">
    <source>
        <dbReference type="ARBA" id="ARBA00022723"/>
    </source>
</evidence>
<dbReference type="InterPro" id="IPR050058">
    <property type="entry name" value="Ala-tRNA_ligase"/>
</dbReference>
<dbReference type="GO" id="GO:0004813">
    <property type="term" value="F:alanine-tRNA ligase activity"/>
    <property type="evidence" value="ECO:0007669"/>
    <property type="project" value="UniProtKB-UniRule"/>
</dbReference>
<evidence type="ECO:0000256" key="12">
    <source>
        <dbReference type="HAMAP-Rule" id="MF_00036"/>
    </source>
</evidence>
<evidence type="ECO:0000256" key="10">
    <source>
        <dbReference type="ARBA" id="ARBA00022917"/>
    </source>
</evidence>
<evidence type="ECO:0000313" key="16">
    <source>
        <dbReference type="EMBL" id="RBP13864.1"/>
    </source>
</evidence>
<feature type="binding site" evidence="12">
    <location>
        <position position="680"/>
    </location>
    <ligand>
        <name>Zn(2+)</name>
        <dbReference type="ChEBI" id="CHEBI:29105"/>
    </ligand>
</feature>
<dbReference type="NCBIfam" id="TIGR00344">
    <property type="entry name" value="alaS"/>
    <property type="match status" value="1"/>
</dbReference>